<feature type="transmembrane region" description="Helical" evidence="8">
    <location>
        <begin position="279"/>
        <end position="301"/>
    </location>
</feature>
<evidence type="ECO:0000256" key="2">
    <source>
        <dbReference type="ARBA" id="ARBA00007935"/>
    </source>
</evidence>
<dbReference type="Pfam" id="PF01032">
    <property type="entry name" value="FecCD"/>
    <property type="match status" value="1"/>
</dbReference>
<keyword evidence="4" id="KW-1003">Cell membrane</keyword>
<comment type="similarity">
    <text evidence="2">Belongs to the binding-protein-dependent transport system permease family. FecCD subfamily.</text>
</comment>
<proteinExistence type="inferred from homology"/>
<feature type="transmembrane region" description="Helical" evidence="8">
    <location>
        <begin position="111"/>
        <end position="144"/>
    </location>
</feature>
<dbReference type="PANTHER" id="PTHR30472">
    <property type="entry name" value="FERRIC ENTEROBACTIN TRANSPORT SYSTEM PERMEASE PROTEIN"/>
    <property type="match status" value="1"/>
</dbReference>
<dbReference type="RefSeq" id="WP_337697592.1">
    <property type="nucleotide sequence ID" value="NZ_JBBEGN010000018.1"/>
</dbReference>
<keyword evidence="5 8" id="KW-0812">Transmembrane</keyword>
<comment type="caution">
    <text evidence="9">The sequence shown here is derived from an EMBL/GenBank/DDBJ whole genome shotgun (WGS) entry which is preliminary data.</text>
</comment>
<dbReference type="InterPro" id="IPR000522">
    <property type="entry name" value="ABC_transptr_permease_BtuC"/>
</dbReference>
<evidence type="ECO:0000256" key="5">
    <source>
        <dbReference type="ARBA" id="ARBA00022692"/>
    </source>
</evidence>
<dbReference type="InterPro" id="IPR037294">
    <property type="entry name" value="ABC_BtuC-like"/>
</dbReference>
<feature type="transmembrane region" description="Helical" evidence="8">
    <location>
        <begin position="313"/>
        <end position="333"/>
    </location>
</feature>
<name>A0ABU8MWI0_9PSEU</name>
<evidence type="ECO:0000313" key="10">
    <source>
        <dbReference type="Proteomes" id="UP001385809"/>
    </source>
</evidence>
<evidence type="ECO:0000256" key="4">
    <source>
        <dbReference type="ARBA" id="ARBA00022475"/>
    </source>
</evidence>
<gene>
    <name evidence="9" type="ORF">WCD74_24870</name>
</gene>
<comment type="subcellular location">
    <subcellularLocation>
        <location evidence="1">Cell membrane</location>
        <topology evidence="1">Multi-pass membrane protein</topology>
    </subcellularLocation>
</comment>
<organism evidence="9 10">
    <name type="scientific">Actinomycetospora aurantiaca</name>
    <dbReference type="NCBI Taxonomy" id="3129233"/>
    <lineage>
        <taxon>Bacteria</taxon>
        <taxon>Bacillati</taxon>
        <taxon>Actinomycetota</taxon>
        <taxon>Actinomycetes</taxon>
        <taxon>Pseudonocardiales</taxon>
        <taxon>Pseudonocardiaceae</taxon>
        <taxon>Actinomycetospora</taxon>
    </lineage>
</organism>
<evidence type="ECO:0000313" key="9">
    <source>
        <dbReference type="EMBL" id="MEJ2871020.1"/>
    </source>
</evidence>
<dbReference type="SUPFAM" id="SSF81345">
    <property type="entry name" value="ABC transporter involved in vitamin B12 uptake, BtuC"/>
    <property type="match status" value="1"/>
</dbReference>
<evidence type="ECO:0000256" key="8">
    <source>
        <dbReference type="SAM" id="Phobius"/>
    </source>
</evidence>
<protein>
    <submittedName>
        <fullName evidence="9">Iron chelate uptake ABC transporter family permease subunit</fullName>
    </submittedName>
</protein>
<dbReference type="Proteomes" id="UP001385809">
    <property type="component" value="Unassembled WGS sequence"/>
</dbReference>
<evidence type="ECO:0000256" key="3">
    <source>
        <dbReference type="ARBA" id="ARBA00022448"/>
    </source>
</evidence>
<dbReference type="PANTHER" id="PTHR30472:SF24">
    <property type="entry name" value="FERRIC ENTEROBACTIN TRANSPORT SYSTEM PERMEASE PROTEIN FEPG"/>
    <property type="match status" value="1"/>
</dbReference>
<keyword evidence="6 8" id="KW-1133">Transmembrane helix</keyword>
<feature type="transmembrane region" description="Helical" evidence="8">
    <location>
        <begin position="156"/>
        <end position="176"/>
    </location>
</feature>
<keyword evidence="7 8" id="KW-0472">Membrane</keyword>
<feature type="transmembrane region" description="Helical" evidence="8">
    <location>
        <begin position="206"/>
        <end position="226"/>
    </location>
</feature>
<evidence type="ECO:0000256" key="7">
    <source>
        <dbReference type="ARBA" id="ARBA00023136"/>
    </source>
</evidence>
<feature type="transmembrane region" description="Helical" evidence="8">
    <location>
        <begin position="71"/>
        <end position="91"/>
    </location>
</feature>
<evidence type="ECO:0000256" key="1">
    <source>
        <dbReference type="ARBA" id="ARBA00004651"/>
    </source>
</evidence>
<keyword evidence="3" id="KW-0813">Transport</keyword>
<evidence type="ECO:0000256" key="6">
    <source>
        <dbReference type="ARBA" id="ARBA00022989"/>
    </source>
</evidence>
<dbReference type="EMBL" id="JBBEGN010000018">
    <property type="protein sequence ID" value="MEJ2871020.1"/>
    <property type="molecule type" value="Genomic_DNA"/>
</dbReference>
<accession>A0ABU8MWI0</accession>
<dbReference type="Gene3D" id="1.10.3470.10">
    <property type="entry name" value="ABC transporter involved in vitamin B12 uptake, BtuC"/>
    <property type="match status" value="1"/>
</dbReference>
<keyword evidence="10" id="KW-1185">Reference proteome</keyword>
<sequence length="340" mass="33309">MTVVVRFGPVSARPGVRSLVVSSVLVVLAVLVGFVSLSRGAGWDPPSEVLGAFVGGGGSPVVVLQWRLPRVVAALVFGAGLGVSGAVFQNLTRNPLGSPDVIGLDAGAHTGALIVLTTLGGSALSLAGAALLGGLLAASVVLALAAGRSSGAGLRLVVVGVAVNAMLVALNSWIILRADLEVALAGAGWNAGSLNGVGWEDVGPALGVVVAVAVALVLLAPAIAQHDLGDGLAAGTGVELVRLRRLLVVVGAAASAVVTAVAGPILFVALAAPQIGRRLAGAAGTPLVPAAATGAVLLTTADLVARLAPAGRAVPVGVVTVVLGGLYLMALLAREVRTRW</sequence>
<feature type="transmembrane region" description="Helical" evidence="8">
    <location>
        <begin position="246"/>
        <end position="272"/>
    </location>
</feature>
<reference evidence="9 10" key="1">
    <citation type="submission" date="2024-03" db="EMBL/GenBank/DDBJ databases">
        <title>Actinomycetospora sp. OC33-EN08, a novel actinomycete isolated from wild orchid (Aerides multiflora).</title>
        <authorList>
            <person name="Suriyachadkun C."/>
        </authorList>
    </citation>
    <scope>NUCLEOTIDE SEQUENCE [LARGE SCALE GENOMIC DNA]</scope>
    <source>
        <strain evidence="9 10">OC33-EN08</strain>
    </source>
</reference>
<feature type="transmembrane region" description="Helical" evidence="8">
    <location>
        <begin position="16"/>
        <end position="37"/>
    </location>
</feature>